<evidence type="ECO:0000313" key="3">
    <source>
        <dbReference type="Proteomes" id="UP000480178"/>
    </source>
</evidence>
<protein>
    <submittedName>
        <fullName evidence="2">NAD(P)H-dependent oxidoreductase</fullName>
    </submittedName>
</protein>
<organism evidence="2 3">
    <name type="scientific">Rhodocytophaga rosea</name>
    <dbReference type="NCBI Taxonomy" id="2704465"/>
    <lineage>
        <taxon>Bacteria</taxon>
        <taxon>Pseudomonadati</taxon>
        <taxon>Bacteroidota</taxon>
        <taxon>Cytophagia</taxon>
        <taxon>Cytophagales</taxon>
        <taxon>Rhodocytophagaceae</taxon>
        <taxon>Rhodocytophaga</taxon>
    </lineage>
</organism>
<dbReference type="AlphaFoldDB" id="A0A6C0GML8"/>
<reference evidence="2 3" key="1">
    <citation type="submission" date="2020-01" db="EMBL/GenBank/DDBJ databases">
        <authorList>
            <person name="Kim M.K."/>
        </authorList>
    </citation>
    <scope>NUCLEOTIDE SEQUENCE [LARGE SCALE GENOMIC DNA]</scope>
    <source>
        <strain evidence="2 3">172606-1</strain>
    </source>
</reference>
<gene>
    <name evidence="2" type="ORF">GXP67_22840</name>
</gene>
<evidence type="ECO:0000313" key="2">
    <source>
        <dbReference type="EMBL" id="QHT69269.1"/>
    </source>
</evidence>
<dbReference type="EMBL" id="CP048222">
    <property type="protein sequence ID" value="QHT69269.1"/>
    <property type="molecule type" value="Genomic_DNA"/>
</dbReference>
<dbReference type="GO" id="GO:0010181">
    <property type="term" value="F:FMN binding"/>
    <property type="evidence" value="ECO:0007669"/>
    <property type="project" value="TreeGrafter"/>
</dbReference>
<dbReference type="InterPro" id="IPR005025">
    <property type="entry name" value="FMN_Rdtase-like_dom"/>
</dbReference>
<keyword evidence="3" id="KW-1185">Reference proteome</keyword>
<dbReference type="GO" id="GO:0016491">
    <property type="term" value="F:oxidoreductase activity"/>
    <property type="evidence" value="ECO:0007669"/>
    <property type="project" value="InterPro"/>
</dbReference>
<dbReference type="RefSeq" id="WP_162445258.1">
    <property type="nucleotide sequence ID" value="NZ_CP048222.1"/>
</dbReference>
<dbReference type="InterPro" id="IPR029039">
    <property type="entry name" value="Flavoprotein-like_sf"/>
</dbReference>
<feature type="domain" description="NADPH-dependent FMN reductase-like" evidence="1">
    <location>
        <begin position="2"/>
        <end position="137"/>
    </location>
</feature>
<dbReference type="InterPro" id="IPR050712">
    <property type="entry name" value="NAD(P)H-dep_reductase"/>
</dbReference>
<proteinExistence type="predicted"/>
<dbReference type="PANTHER" id="PTHR30543:SF21">
    <property type="entry name" value="NAD(P)H-DEPENDENT FMN REDUCTASE LOT6"/>
    <property type="match status" value="1"/>
</dbReference>
<dbReference type="KEGG" id="rhoz:GXP67_22840"/>
<evidence type="ECO:0000259" key="1">
    <source>
        <dbReference type="Pfam" id="PF03358"/>
    </source>
</evidence>
<dbReference type="Proteomes" id="UP000480178">
    <property type="component" value="Chromosome"/>
</dbReference>
<accession>A0A6C0GML8</accession>
<sequence>MITIICGTNRANSISKIISLHYQQLLARHQVESIILDLRDLPPDFTHTALYSNSGKNPAFNELRKLIEQSDKFVFVVPEYNGSYPGVLKAFIDGLKYPSSLNNKKAALVGLSSGVQGGAAALSHLSDVLSYLGMDMIGLRVKLSRIEANMTDNQITNPIYNQLLESQVQKLIAF</sequence>
<name>A0A6C0GML8_9BACT</name>
<dbReference type="Pfam" id="PF03358">
    <property type="entry name" value="FMN_red"/>
    <property type="match status" value="1"/>
</dbReference>
<dbReference type="Gene3D" id="3.40.50.360">
    <property type="match status" value="1"/>
</dbReference>
<dbReference type="GO" id="GO:0005829">
    <property type="term" value="C:cytosol"/>
    <property type="evidence" value="ECO:0007669"/>
    <property type="project" value="TreeGrafter"/>
</dbReference>
<dbReference type="SUPFAM" id="SSF52218">
    <property type="entry name" value="Flavoproteins"/>
    <property type="match status" value="1"/>
</dbReference>
<dbReference type="PANTHER" id="PTHR30543">
    <property type="entry name" value="CHROMATE REDUCTASE"/>
    <property type="match status" value="1"/>
</dbReference>